<dbReference type="Gene3D" id="3.90.660.10">
    <property type="match status" value="1"/>
</dbReference>
<protein>
    <submittedName>
        <fullName evidence="3">Jg9754 protein</fullName>
    </submittedName>
</protein>
<feature type="chain" id="PRO_5035873837" evidence="1">
    <location>
        <begin position="24"/>
        <end position="439"/>
    </location>
</feature>
<accession>A0A8S4QUX3</accession>
<evidence type="ECO:0000313" key="4">
    <source>
        <dbReference type="Proteomes" id="UP000838756"/>
    </source>
</evidence>
<dbReference type="SUPFAM" id="SSF54373">
    <property type="entry name" value="FAD-linked reductases, C-terminal domain"/>
    <property type="match status" value="1"/>
</dbReference>
<sequence length="439" mass="49371">MCSGAHSIADFCVSLSLTAFICSVTRVAMDLFVSPMIHGTKRSRVFDSAINNNVSVVPQDLAFSVFNSDGSSADNALINELLDFCMGAVERPERPEPLGQFITRKLMDYLKEKHPDVLKNKDFLDEFLELMNLFINNYEASNDWNDVSAQTNYAELGGHQHMSWHRHGYKTFFDILLNTYKNGPGWPTLEIKLNKEVTQIKWPKDSTGKVQVVCKDGDVFTADNAIVTVSLGVLKERHTNLFVPSLPKDKIESIDKVPMGVMDKIILSFDTLSLPDGTFFGFLWRGADKRRVRKEDYWTTRIFGCSRPMGSGTALTFWTSGDVGKLVETLPEDVVKRKVVELLRMFMGKNMTVTEPTGIIRSNWYTNPFTRGSYTYDNLEVKKYPNARASLAEPLRDSAGRPKVLFAGEATDPTHFSTVHGASDSGYREAMRLLPNSKI</sequence>
<dbReference type="InterPro" id="IPR002937">
    <property type="entry name" value="Amino_oxidase"/>
</dbReference>
<feature type="signal peptide" evidence="1">
    <location>
        <begin position="1"/>
        <end position="23"/>
    </location>
</feature>
<evidence type="ECO:0000259" key="2">
    <source>
        <dbReference type="Pfam" id="PF01593"/>
    </source>
</evidence>
<dbReference type="InterPro" id="IPR036188">
    <property type="entry name" value="FAD/NAD-bd_sf"/>
</dbReference>
<gene>
    <name evidence="3" type="primary">jg9754</name>
    <name evidence="3" type="ORF">PAEG_LOCUS5092</name>
</gene>
<dbReference type="EMBL" id="CAKXAJ010017807">
    <property type="protein sequence ID" value="CAH2217174.1"/>
    <property type="molecule type" value="Genomic_DNA"/>
</dbReference>
<reference evidence="3" key="1">
    <citation type="submission" date="2022-03" db="EMBL/GenBank/DDBJ databases">
        <authorList>
            <person name="Lindestad O."/>
        </authorList>
    </citation>
    <scope>NUCLEOTIDE SEQUENCE</scope>
</reference>
<proteinExistence type="predicted"/>
<dbReference type="PANTHER" id="PTHR10742:SF398">
    <property type="entry name" value="AMINE OXIDASE DOMAIN-CONTAINING PROTEIN-RELATED"/>
    <property type="match status" value="1"/>
</dbReference>
<feature type="domain" description="Amine oxidase" evidence="2">
    <location>
        <begin position="154"/>
        <end position="434"/>
    </location>
</feature>
<evidence type="ECO:0000256" key="1">
    <source>
        <dbReference type="SAM" id="SignalP"/>
    </source>
</evidence>
<dbReference type="AlphaFoldDB" id="A0A8S4QUX3"/>
<dbReference type="PANTHER" id="PTHR10742">
    <property type="entry name" value="FLAVIN MONOAMINE OXIDASE"/>
    <property type="match status" value="1"/>
</dbReference>
<dbReference type="SUPFAM" id="SSF51905">
    <property type="entry name" value="FAD/NAD(P)-binding domain"/>
    <property type="match status" value="1"/>
</dbReference>
<keyword evidence="4" id="KW-1185">Reference proteome</keyword>
<dbReference type="Gene3D" id="3.50.50.60">
    <property type="entry name" value="FAD/NAD(P)-binding domain"/>
    <property type="match status" value="1"/>
</dbReference>
<dbReference type="Proteomes" id="UP000838756">
    <property type="component" value="Unassembled WGS sequence"/>
</dbReference>
<keyword evidence="1" id="KW-0732">Signal</keyword>
<dbReference type="InterPro" id="IPR050281">
    <property type="entry name" value="Flavin_monoamine_oxidase"/>
</dbReference>
<evidence type="ECO:0000313" key="3">
    <source>
        <dbReference type="EMBL" id="CAH2217174.1"/>
    </source>
</evidence>
<comment type="caution">
    <text evidence="3">The sequence shown here is derived from an EMBL/GenBank/DDBJ whole genome shotgun (WGS) entry which is preliminary data.</text>
</comment>
<dbReference type="OrthoDB" id="5046242at2759"/>
<dbReference type="Pfam" id="PF01593">
    <property type="entry name" value="Amino_oxidase"/>
    <property type="match status" value="1"/>
</dbReference>
<name>A0A8S4QUX3_9NEOP</name>
<dbReference type="GO" id="GO:0046592">
    <property type="term" value="F:polyamine oxidase activity"/>
    <property type="evidence" value="ECO:0007669"/>
    <property type="project" value="TreeGrafter"/>
</dbReference>
<organism evidence="3 4">
    <name type="scientific">Pararge aegeria aegeria</name>
    <dbReference type="NCBI Taxonomy" id="348720"/>
    <lineage>
        <taxon>Eukaryota</taxon>
        <taxon>Metazoa</taxon>
        <taxon>Ecdysozoa</taxon>
        <taxon>Arthropoda</taxon>
        <taxon>Hexapoda</taxon>
        <taxon>Insecta</taxon>
        <taxon>Pterygota</taxon>
        <taxon>Neoptera</taxon>
        <taxon>Endopterygota</taxon>
        <taxon>Lepidoptera</taxon>
        <taxon>Glossata</taxon>
        <taxon>Ditrysia</taxon>
        <taxon>Papilionoidea</taxon>
        <taxon>Nymphalidae</taxon>
        <taxon>Satyrinae</taxon>
        <taxon>Satyrini</taxon>
        <taxon>Parargina</taxon>
        <taxon>Pararge</taxon>
    </lineage>
</organism>